<dbReference type="InterPro" id="IPR006183">
    <property type="entry name" value="Pgluconate_DH"/>
</dbReference>
<reference evidence="7" key="1">
    <citation type="submission" date="2023-07" db="EMBL/GenBank/DDBJ databases">
        <title>30 novel species of actinomycetes from the DSMZ collection.</title>
        <authorList>
            <person name="Nouioui I."/>
        </authorList>
    </citation>
    <scope>NUCLEOTIDE SEQUENCE [LARGE SCALE GENOMIC DNA]</scope>
    <source>
        <strain evidence="7">DSM 44917</strain>
    </source>
</reference>
<dbReference type="Pfam" id="PF00393">
    <property type="entry name" value="6PGD"/>
    <property type="match status" value="1"/>
</dbReference>
<protein>
    <submittedName>
        <fullName evidence="6">Decarboxylating 6-phosphogluconate dehydrogenase</fullName>
    </submittedName>
</protein>
<dbReference type="InterPro" id="IPR036291">
    <property type="entry name" value="NAD(P)-bd_dom_sf"/>
</dbReference>
<dbReference type="InterPro" id="IPR008927">
    <property type="entry name" value="6-PGluconate_DH-like_C_sf"/>
</dbReference>
<gene>
    <name evidence="6" type="primary">gnd</name>
    <name evidence="6" type="ORF">RM780_08660</name>
</gene>
<dbReference type="NCBIfam" id="NF007161">
    <property type="entry name" value="PRK09599.1"/>
    <property type="match status" value="1"/>
</dbReference>
<accession>A0ABU2L697</accession>
<dbReference type="InterPro" id="IPR006184">
    <property type="entry name" value="6PGdom_BS"/>
</dbReference>
<dbReference type="SUPFAM" id="SSF48179">
    <property type="entry name" value="6-phosphogluconate dehydrogenase C-terminal domain-like"/>
    <property type="match status" value="1"/>
</dbReference>
<dbReference type="PIRSF" id="PIRSF000103">
    <property type="entry name" value="HIBADH"/>
    <property type="match status" value="1"/>
</dbReference>
<evidence type="ECO:0000256" key="2">
    <source>
        <dbReference type="ARBA" id="ARBA00009080"/>
    </source>
</evidence>
<name>A0ABU2L697_9ACTN</name>
<comment type="caution">
    <text evidence="6">The sequence shown here is derived from an EMBL/GenBank/DDBJ whole genome shotgun (WGS) entry which is preliminary data.</text>
</comment>
<organism evidence="6 7">
    <name type="scientific">Streptomyces boetiae</name>
    <dbReference type="NCBI Taxonomy" id="3075541"/>
    <lineage>
        <taxon>Bacteria</taxon>
        <taxon>Bacillati</taxon>
        <taxon>Actinomycetota</taxon>
        <taxon>Actinomycetes</taxon>
        <taxon>Kitasatosporales</taxon>
        <taxon>Streptomycetaceae</taxon>
        <taxon>Streptomyces</taxon>
    </lineage>
</organism>
<keyword evidence="7" id="KW-1185">Reference proteome</keyword>
<proteinExistence type="inferred from homology"/>
<dbReference type="NCBIfam" id="TIGR00872">
    <property type="entry name" value="gnd_rel"/>
    <property type="match status" value="1"/>
</dbReference>
<dbReference type="SUPFAM" id="SSF51735">
    <property type="entry name" value="NAD(P)-binding Rossmann-fold domains"/>
    <property type="match status" value="1"/>
</dbReference>
<comment type="similarity">
    <text evidence="1">Belongs to the 6-phosphogluconate dehydrogenase family.</text>
</comment>
<evidence type="ECO:0000256" key="3">
    <source>
        <dbReference type="ARBA" id="ARBA00023002"/>
    </source>
</evidence>
<dbReference type="Gene3D" id="3.40.50.720">
    <property type="entry name" value="NAD(P)-binding Rossmann-like Domain"/>
    <property type="match status" value="1"/>
</dbReference>
<dbReference type="PRINTS" id="PR00076">
    <property type="entry name" value="6PGDHDRGNASE"/>
</dbReference>
<dbReference type="InterPro" id="IPR015815">
    <property type="entry name" value="HIBADH-related"/>
</dbReference>
<evidence type="ECO:0000313" key="7">
    <source>
        <dbReference type="Proteomes" id="UP001183388"/>
    </source>
</evidence>
<evidence type="ECO:0000313" key="6">
    <source>
        <dbReference type="EMBL" id="MDT0307032.1"/>
    </source>
</evidence>
<dbReference type="RefSeq" id="WP_311629974.1">
    <property type="nucleotide sequence ID" value="NZ_JAVREN010000009.1"/>
</dbReference>
<evidence type="ECO:0000259" key="5">
    <source>
        <dbReference type="SMART" id="SM01350"/>
    </source>
</evidence>
<dbReference type="SMART" id="SM01350">
    <property type="entry name" value="6PGD"/>
    <property type="match status" value="1"/>
</dbReference>
<keyword evidence="4" id="KW-0311">Gluconate utilization</keyword>
<dbReference type="Gene3D" id="1.10.1040.10">
    <property type="entry name" value="N-(1-d-carboxylethyl)-l-norvaline Dehydrogenase, domain 2"/>
    <property type="match status" value="1"/>
</dbReference>
<dbReference type="EMBL" id="JAVREN010000009">
    <property type="protein sequence ID" value="MDT0307032.1"/>
    <property type="molecule type" value="Genomic_DNA"/>
</dbReference>
<dbReference type="InterPro" id="IPR013328">
    <property type="entry name" value="6PGD_dom2"/>
</dbReference>
<evidence type="ECO:0000256" key="1">
    <source>
        <dbReference type="ARBA" id="ARBA00008419"/>
    </source>
</evidence>
<dbReference type="InterPro" id="IPR006114">
    <property type="entry name" value="6PGDH_C"/>
</dbReference>
<feature type="domain" description="6-phosphogluconate dehydrogenase C-terminal" evidence="5">
    <location>
        <begin position="160"/>
        <end position="287"/>
    </location>
</feature>
<dbReference type="Pfam" id="PF03446">
    <property type="entry name" value="NAD_binding_2"/>
    <property type="match status" value="1"/>
</dbReference>
<dbReference type="PROSITE" id="PS00461">
    <property type="entry name" value="6PGD"/>
    <property type="match status" value="1"/>
</dbReference>
<dbReference type="PANTHER" id="PTHR11811">
    <property type="entry name" value="6-PHOSPHOGLUCONATE DEHYDROGENASE"/>
    <property type="match status" value="1"/>
</dbReference>
<dbReference type="InterPro" id="IPR006115">
    <property type="entry name" value="6PGDH_NADP-bd"/>
</dbReference>
<sequence length="292" mass="31393">MELGLVGLGKMGGSMRERIRRAGHTVVGYAPDTPDADVHSLRALVDALAAPRVVWLMVPAGAVTQSVIDELSELLDPGDLIVDGGNSRWSDDARHAAQLGERGIGFVDCGVSGGVWGLENGYALMYGGAAEHVARVQPVFDALKPPGEFGAVHAGKVGAGHFAKMVHNGIEYAMMQAYAEGWELLEAAEEVTDVREVFRSWQEGTVIRSWLLDLAVRALDEDEHLHKLRGYAEDSGEGRWTVEAAITNAVPLPAITASLFARFSSRQEDSPQMKMIAALRNQFGGHAVEGPK</sequence>
<comment type="similarity">
    <text evidence="2">Belongs to the HIBADH-related family.</text>
</comment>
<keyword evidence="3" id="KW-0560">Oxidoreductase</keyword>
<dbReference type="Proteomes" id="UP001183388">
    <property type="component" value="Unassembled WGS sequence"/>
</dbReference>
<dbReference type="InterPro" id="IPR004849">
    <property type="entry name" value="6DGDH_YqeC"/>
</dbReference>
<evidence type="ECO:0000256" key="4">
    <source>
        <dbReference type="ARBA" id="ARBA00023064"/>
    </source>
</evidence>